<feature type="domain" description="Oxidoreductase molybdopterin-binding" evidence="2">
    <location>
        <begin position="20"/>
        <end position="141"/>
    </location>
</feature>
<sequence>MKTIACFIPALLLCINLLAQKPFTLKVSGVVSKPLQLTMEDLNAMPGTTALLQDRDGKSHTYSGVPVSAILTKAGVTTGKALHGENLSKYLLVTCADGYEVLFSLAELDSSFTDKKVILAYKADGVALPPSKGPLRLVAEGEKRPARSSYQVVALAVRSGRER</sequence>
<evidence type="ECO:0000256" key="1">
    <source>
        <dbReference type="SAM" id="SignalP"/>
    </source>
</evidence>
<dbReference type="SUPFAM" id="SSF56524">
    <property type="entry name" value="Oxidoreductase molybdopterin-binding domain"/>
    <property type="match status" value="1"/>
</dbReference>
<dbReference type="Gene3D" id="3.90.420.10">
    <property type="entry name" value="Oxidoreductase, molybdopterin-binding domain"/>
    <property type="match status" value="1"/>
</dbReference>
<name>A0ABS8PJX5_9BACT</name>
<evidence type="ECO:0000259" key="2">
    <source>
        <dbReference type="Pfam" id="PF00174"/>
    </source>
</evidence>
<dbReference type="Pfam" id="PF00174">
    <property type="entry name" value="Oxidored_molyb"/>
    <property type="match status" value="1"/>
</dbReference>
<dbReference type="InterPro" id="IPR036374">
    <property type="entry name" value="OxRdtase_Mopterin-bd_sf"/>
</dbReference>
<gene>
    <name evidence="3" type="ORF">LQ567_01450</name>
</gene>
<feature type="chain" id="PRO_5047055127" evidence="1">
    <location>
        <begin position="20"/>
        <end position="163"/>
    </location>
</feature>
<evidence type="ECO:0000313" key="4">
    <source>
        <dbReference type="Proteomes" id="UP001199816"/>
    </source>
</evidence>
<protein>
    <submittedName>
        <fullName evidence="3">Molybdopterin-dependent oxidoreductase</fullName>
    </submittedName>
</protein>
<dbReference type="InterPro" id="IPR000572">
    <property type="entry name" value="OxRdtase_Mopterin-bd_dom"/>
</dbReference>
<keyword evidence="1" id="KW-0732">Signal</keyword>
<comment type="caution">
    <text evidence="3">The sequence shown here is derived from an EMBL/GenBank/DDBJ whole genome shotgun (WGS) entry which is preliminary data.</text>
</comment>
<dbReference type="Proteomes" id="UP001199816">
    <property type="component" value="Unassembled WGS sequence"/>
</dbReference>
<dbReference type="RefSeq" id="WP_231002315.1">
    <property type="nucleotide sequence ID" value="NZ_JAJNEC010000003.1"/>
</dbReference>
<organism evidence="3 4">
    <name type="scientific">Niabella pedocola</name>
    <dbReference type="NCBI Taxonomy" id="1752077"/>
    <lineage>
        <taxon>Bacteria</taxon>
        <taxon>Pseudomonadati</taxon>
        <taxon>Bacteroidota</taxon>
        <taxon>Chitinophagia</taxon>
        <taxon>Chitinophagales</taxon>
        <taxon>Chitinophagaceae</taxon>
        <taxon>Niabella</taxon>
    </lineage>
</organism>
<keyword evidence="4" id="KW-1185">Reference proteome</keyword>
<proteinExistence type="predicted"/>
<reference evidence="3 4" key="1">
    <citation type="submission" date="2021-11" db="EMBL/GenBank/DDBJ databases">
        <title>Genomic of Niabella pedocola.</title>
        <authorList>
            <person name="Wu T."/>
        </authorList>
    </citation>
    <scope>NUCLEOTIDE SEQUENCE [LARGE SCALE GENOMIC DNA]</scope>
    <source>
        <strain evidence="3 4">JCM 31011</strain>
    </source>
</reference>
<dbReference type="EMBL" id="JAJNEC010000003">
    <property type="protein sequence ID" value="MCD2421409.1"/>
    <property type="molecule type" value="Genomic_DNA"/>
</dbReference>
<evidence type="ECO:0000313" key="3">
    <source>
        <dbReference type="EMBL" id="MCD2421409.1"/>
    </source>
</evidence>
<accession>A0ABS8PJX5</accession>
<feature type="signal peptide" evidence="1">
    <location>
        <begin position="1"/>
        <end position="19"/>
    </location>
</feature>